<feature type="transmembrane region" description="Helical" evidence="1">
    <location>
        <begin position="21"/>
        <end position="54"/>
    </location>
</feature>
<keyword evidence="1" id="KW-0812">Transmembrane</keyword>
<evidence type="ECO:0000256" key="1">
    <source>
        <dbReference type="SAM" id="Phobius"/>
    </source>
</evidence>
<name>A0ABY9QTE2_9PSED</name>
<protein>
    <recommendedName>
        <fullName evidence="4">Toxin CptA</fullName>
    </recommendedName>
</protein>
<dbReference type="Proteomes" id="UP001183127">
    <property type="component" value="Chromosome"/>
</dbReference>
<accession>A0ABY9QTE2</accession>
<evidence type="ECO:0008006" key="4">
    <source>
        <dbReference type="Google" id="ProtNLM"/>
    </source>
</evidence>
<reference evidence="2 3" key="1">
    <citation type="submission" date="2023-08" db="EMBL/GenBank/DDBJ databases">
        <title>Complete Genome Sequence of Pseudomonas entomophila TVIN A01.</title>
        <authorList>
            <person name="Shelke T."/>
            <person name="Mahar N.S."/>
            <person name="Gupta I."/>
            <person name="Gupta V."/>
        </authorList>
    </citation>
    <scope>NUCLEOTIDE SEQUENCE [LARGE SCALE GENOMIC DNA]</scope>
    <source>
        <strain evidence="2 3">TVIN-A01</strain>
    </source>
</reference>
<dbReference type="Pfam" id="PF07254">
    <property type="entry name" value="Cpta_toxin"/>
    <property type="match status" value="1"/>
</dbReference>
<organism evidence="2 3">
    <name type="scientific">Pseudomonas entomophila</name>
    <dbReference type="NCBI Taxonomy" id="312306"/>
    <lineage>
        <taxon>Bacteria</taxon>
        <taxon>Pseudomonadati</taxon>
        <taxon>Pseudomonadota</taxon>
        <taxon>Gammaproteobacteria</taxon>
        <taxon>Pseudomonadales</taxon>
        <taxon>Pseudomonadaceae</taxon>
        <taxon>Pseudomonas</taxon>
    </lineage>
</organism>
<evidence type="ECO:0000313" key="2">
    <source>
        <dbReference type="EMBL" id="WMW07286.1"/>
    </source>
</evidence>
<evidence type="ECO:0000313" key="3">
    <source>
        <dbReference type="Proteomes" id="UP001183127"/>
    </source>
</evidence>
<dbReference type="InterPro" id="IPR009883">
    <property type="entry name" value="YgfX"/>
</dbReference>
<proteinExistence type="predicted"/>
<gene>
    <name evidence="2" type="ORF">RAH46_08085</name>
</gene>
<keyword evidence="1" id="KW-0472">Membrane</keyword>
<keyword evidence="1" id="KW-1133">Transmembrane helix</keyword>
<dbReference type="GeneID" id="75528861"/>
<dbReference type="RefSeq" id="WP_011535356.1">
    <property type="nucleotide sequence ID" value="NZ_CP132921.1"/>
</dbReference>
<keyword evidence="3" id="KW-1185">Reference proteome</keyword>
<dbReference type="EMBL" id="CP132921">
    <property type="protein sequence ID" value="WMW07286.1"/>
    <property type="molecule type" value="Genomic_DNA"/>
</dbReference>
<sequence length="163" mass="18427">MSSPSDSFECRWQGSRRLLTAYLASLALALITLAVVAIPAWLCGLLLIACLAHACWAIPRRILLTHPEAITGLRRDAQGWRLYCRARGWQPVRLCRDSVALPGLVVLRFVRQGRWLGQGQCVANDALAPDEHRRLRVRLKFSRRRWSEPVGASLAGERRHPRT</sequence>